<organism evidence="1">
    <name type="scientific">Rhodothermus marinus</name>
    <name type="common">Rhodothermus obamensis</name>
    <dbReference type="NCBI Taxonomy" id="29549"/>
    <lineage>
        <taxon>Bacteria</taxon>
        <taxon>Pseudomonadati</taxon>
        <taxon>Rhodothermota</taxon>
        <taxon>Rhodothermia</taxon>
        <taxon>Rhodothermales</taxon>
        <taxon>Rhodothermaceae</taxon>
        <taxon>Rhodothermus</taxon>
    </lineage>
</organism>
<dbReference type="EMBL" id="DSGB01000004">
    <property type="protein sequence ID" value="HER95868.1"/>
    <property type="molecule type" value="Genomic_DNA"/>
</dbReference>
<reference evidence="1" key="1">
    <citation type="journal article" date="2020" name="mSystems">
        <title>Genome- and Community-Level Interaction Insights into Carbon Utilization and Element Cycling Functions of Hydrothermarchaeota in Hydrothermal Sediment.</title>
        <authorList>
            <person name="Zhou Z."/>
            <person name="Liu Y."/>
            <person name="Xu W."/>
            <person name="Pan J."/>
            <person name="Luo Z.H."/>
            <person name="Li M."/>
        </authorList>
    </citation>
    <scope>NUCLEOTIDE SEQUENCE [LARGE SCALE GENOMIC DNA]</scope>
    <source>
        <strain evidence="1">SpSt-143</strain>
    </source>
</reference>
<dbReference type="GO" id="GO:0033194">
    <property type="term" value="P:response to hydroperoxide"/>
    <property type="evidence" value="ECO:0007669"/>
    <property type="project" value="TreeGrafter"/>
</dbReference>
<dbReference type="InterPro" id="IPR005583">
    <property type="entry name" value="YaaA"/>
</dbReference>
<evidence type="ECO:0000313" key="1">
    <source>
        <dbReference type="EMBL" id="HER95868.1"/>
    </source>
</evidence>
<accession>A0A7V2B052</accession>
<gene>
    <name evidence="1" type="ORF">ENO59_05055</name>
</gene>
<dbReference type="PANTHER" id="PTHR30283:SF4">
    <property type="entry name" value="PEROXIDE STRESS RESISTANCE PROTEIN YAAA"/>
    <property type="match status" value="1"/>
</dbReference>
<name>A0A7V2B052_RHOMR</name>
<comment type="caution">
    <text evidence="1">The sequence shown here is derived from an EMBL/GenBank/DDBJ whole genome shotgun (WGS) entry which is preliminary data.</text>
</comment>
<dbReference type="AlphaFoldDB" id="A0A7V2B052"/>
<dbReference type="Pfam" id="PF03883">
    <property type="entry name" value="H2O2_YaaD"/>
    <property type="match status" value="1"/>
</dbReference>
<protein>
    <submittedName>
        <fullName evidence="1">YaaA family protein</fullName>
    </submittedName>
</protein>
<dbReference type="GO" id="GO:0005829">
    <property type="term" value="C:cytosol"/>
    <property type="evidence" value="ECO:0007669"/>
    <property type="project" value="TreeGrafter"/>
</dbReference>
<proteinExistence type="predicted"/>
<sequence length="270" mass="30779">MPEFAILLPPAEGKKAGGNPLAPNVFDYRAPNTFNYFSELNLERRRLIDALQQAIHKGCDLEKLFGLKGPMLDEAVRITLALYKAPLMAALDRYSPGVMYQALDFASLPTGAQRRFLENTIIFSGLFGLLRPDDLIPNYRLRMDAVVPGIGKVSRYWRPHISPLLNELLKDRVVWNLLSTVHQEAWEDAHTYHQMVEVRFFREQKGVRRPVTHGVKPLRGRLVNFIVREGLADPEGLRAWRDPEGYVLDAASSQFDAVMRRVVLVMVKRS</sequence>
<dbReference type="PANTHER" id="PTHR30283">
    <property type="entry name" value="PEROXIDE STRESS RESPONSE PROTEIN YAAA"/>
    <property type="match status" value="1"/>
</dbReference>